<evidence type="ECO:0000313" key="2">
    <source>
        <dbReference type="EMBL" id="KAJ7626445.1"/>
    </source>
</evidence>
<dbReference type="Proteomes" id="UP001221757">
    <property type="component" value="Unassembled WGS sequence"/>
</dbReference>
<reference evidence="2" key="1">
    <citation type="submission" date="2023-03" db="EMBL/GenBank/DDBJ databases">
        <title>Massive genome expansion in bonnet fungi (Mycena s.s.) driven by repeated elements and novel gene families across ecological guilds.</title>
        <authorList>
            <consortium name="Lawrence Berkeley National Laboratory"/>
            <person name="Harder C.B."/>
            <person name="Miyauchi S."/>
            <person name="Viragh M."/>
            <person name="Kuo A."/>
            <person name="Thoen E."/>
            <person name="Andreopoulos B."/>
            <person name="Lu D."/>
            <person name="Skrede I."/>
            <person name="Drula E."/>
            <person name="Henrissat B."/>
            <person name="Morin E."/>
            <person name="Kohler A."/>
            <person name="Barry K."/>
            <person name="LaButti K."/>
            <person name="Morin E."/>
            <person name="Salamov A."/>
            <person name="Lipzen A."/>
            <person name="Mereny Z."/>
            <person name="Hegedus B."/>
            <person name="Baldrian P."/>
            <person name="Stursova M."/>
            <person name="Weitz H."/>
            <person name="Taylor A."/>
            <person name="Grigoriev I.V."/>
            <person name="Nagy L.G."/>
            <person name="Martin F."/>
            <person name="Kauserud H."/>
        </authorList>
    </citation>
    <scope>NUCLEOTIDE SEQUENCE</scope>
    <source>
        <strain evidence="2">CBHHK067</strain>
    </source>
</reference>
<dbReference type="AlphaFoldDB" id="A0AAD7BP76"/>
<feature type="region of interest" description="Disordered" evidence="1">
    <location>
        <begin position="149"/>
        <end position="170"/>
    </location>
</feature>
<accession>A0AAD7BP76</accession>
<name>A0AAD7BP76_MYCRO</name>
<sequence>MCLSSTNPCRRQRRASIFASPAPSCYVLPPLASPFPTNRFNQARRAVVLAADVASDVQGPARPRSRGLGRLDAAWASDIQGPSPSPQAGLQARASGLGPGLKYIFPRLRSWGRHRQFHSYAKSSDLICPPGPGLGARLGLQNVEARALSPPRPAHGPGPACQAQGPAWRA</sequence>
<proteinExistence type="predicted"/>
<evidence type="ECO:0000313" key="3">
    <source>
        <dbReference type="Proteomes" id="UP001221757"/>
    </source>
</evidence>
<gene>
    <name evidence="2" type="ORF">B0H17DRAFT_1188060</name>
</gene>
<comment type="caution">
    <text evidence="2">The sequence shown here is derived from an EMBL/GenBank/DDBJ whole genome shotgun (WGS) entry which is preliminary data.</text>
</comment>
<evidence type="ECO:0000256" key="1">
    <source>
        <dbReference type="SAM" id="MobiDB-lite"/>
    </source>
</evidence>
<keyword evidence="3" id="KW-1185">Reference proteome</keyword>
<dbReference type="EMBL" id="JARKIE010000588">
    <property type="protein sequence ID" value="KAJ7626445.1"/>
    <property type="molecule type" value="Genomic_DNA"/>
</dbReference>
<organism evidence="2 3">
    <name type="scientific">Mycena rosella</name>
    <name type="common">Pink bonnet</name>
    <name type="synonym">Agaricus rosellus</name>
    <dbReference type="NCBI Taxonomy" id="1033263"/>
    <lineage>
        <taxon>Eukaryota</taxon>
        <taxon>Fungi</taxon>
        <taxon>Dikarya</taxon>
        <taxon>Basidiomycota</taxon>
        <taxon>Agaricomycotina</taxon>
        <taxon>Agaricomycetes</taxon>
        <taxon>Agaricomycetidae</taxon>
        <taxon>Agaricales</taxon>
        <taxon>Marasmiineae</taxon>
        <taxon>Mycenaceae</taxon>
        <taxon>Mycena</taxon>
    </lineage>
</organism>
<protein>
    <submittedName>
        <fullName evidence="2">Uncharacterized protein</fullName>
    </submittedName>
</protein>